<keyword evidence="10" id="KW-0862">Zinc</keyword>
<comment type="similarity">
    <text evidence="3">Belongs to the class-II aminoacyl-tRNA synthetase family.</text>
</comment>
<evidence type="ECO:0000256" key="8">
    <source>
        <dbReference type="ARBA" id="ARBA00022723"/>
    </source>
</evidence>
<evidence type="ECO:0000313" key="17">
    <source>
        <dbReference type="EMBL" id="SNT09223.1"/>
    </source>
</evidence>
<dbReference type="PANTHER" id="PTHR43462:SF1">
    <property type="entry name" value="ALANYL-TRNA EDITING PROTEIN AARSD1"/>
    <property type="match status" value="1"/>
</dbReference>
<dbReference type="GO" id="GO:0006419">
    <property type="term" value="P:alanyl-tRNA aminoacylation"/>
    <property type="evidence" value="ECO:0007669"/>
    <property type="project" value="InterPro"/>
</dbReference>
<evidence type="ECO:0000256" key="10">
    <source>
        <dbReference type="ARBA" id="ARBA00022833"/>
    </source>
</evidence>
<evidence type="ECO:0000256" key="1">
    <source>
        <dbReference type="ARBA" id="ARBA00001947"/>
    </source>
</evidence>
<dbReference type="GO" id="GO:0005524">
    <property type="term" value="F:ATP binding"/>
    <property type="evidence" value="ECO:0007669"/>
    <property type="project" value="UniProtKB-KW"/>
</dbReference>
<sequence>MKMKTEKLFWKDAYLKEFKANIVSVEPYKEDASKFVVVLDKTAFYPEGGGQPWDRGKIGDANVLYVYEEDELILHVVDKTPTDSQDILCCIDWTRRFDFMQQHLGQHILSSVFEKLYDTSTVGFHLGNEFVTIDIDKLSFDSHEAEAVEISANEIIYDNLQVRTLYPTKEEVSNLPLRKPPTVSEGIRIVEVDGYDFSPCGGTHPKKTGAVGIIKIRKWEKNKSNIRIEFVCGTRALKDYSWKNQQINRITSMLSVRDCEAEDAVTRIFQENKELNKTVRTFKRSLMNYQVKELYANADKIGNYSLVIKIFEGEDIKDIKVMASTLVQYPNTISLLATKADKAQVIFSCSKEVPVNMNQLFKEVIPLINGKGGGNATSAQGGGDETYNLEGLMQAAHKKIIMEYIK</sequence>
<protein>
    <recommendedName>
        <fullName evidence="5">Alanine--tRNA ligase</fullName>
        <ecNumber evidence="4">6.1.1.7</ecNumber>
    </recommendedName>
    <alternativeName>
        <fullName evidence="15">Alanyl-tRNA synthetase</fullName>
    </alternativeName>
</protein>
<reference evidence="18" key="1">
    <citation type="submission" date="2017-06" db="EMBL/GenBank/DDBJ databases">
        <authorList>
            <person name="Varghese N."/>
            <person name="Submissions S."/>
        </authorList>
    </citation>
    <scope>NUCLEOTIDE SEQUENCE [LARGE SCALE GENOMIC DNA]</scope>
    <source>
        <strain evidence="18">SCA</strain>
    </source>
</reference>
<evidence type="ECO:0000256" key="4">
    <source>
        <dbReference type="ARBA" id="ARBA00013168"/>
    </source>
</evidence>
<evidence type="ECO:0000256" key="12">
    <source>
        <dbReference type="ARBA" id="ARBA00022884"/>
    </source>
</evidence>
<dbReference type="InterPro" id="IPR012947">
    <property type="entry name" value="tRNA_SAD"/>
</dbReference>
<dbReference type="Proteomes" id="UP000198304">
    <property type="component" value="Unassembled WGS sequence"/>
</dbReference>
<dbReference type="Pfam" id="PF02272">
    <property type="entry name" value="DHHA1"/>
    <property type="match status" value="1"/>
</dbReference>
<evidence type="ECO:0000256" key="15">
    <source>
        <dbReference type="ARBA" id="ARBA00032577"/>
    </source>
</evidence>
<evidence type="ECO:0000256" key="11">
    <source>
        <dbReference type="ARBA" id="ARBA00022840"/>
    </source>
</evidence>
<evidence type="ECO:0000256" key="6">
    <source>
        <dbReference type="ARBA" id="ARBA00022555"/>
    </source>
</evidence>
<gene>
    <name evidence="17" type="ORF">SAMN05446037_10399</name>
</gene>
<dbReference type="InterPro" id="IPR009000">
    <property type="entry name" value="Transl_B-barrel_sf"/>
</dbReference>
<dbReference type="PANTHER" id="PTHR43462">
    <property type="entry name" value="ALANYL-TRNA EDITING PROTEIN"/>
    <property type="match status" value="1"/>
</dbReference>
<keyword evidence="9" id="KW-0547">Nucleotide-binding</keyword>
<name>A0A239JV29_9FIRM</name>
<dbReference type="GO" id="GO:0005737">
    <property type="term" value="C:cytoplasm"/>
    <property type="evidence" value="ECO:0007669"/>
    <property type="project" value="UniProtKB-SubCell"/>
</dbReference>
<dbReference type="Gene3D" id="3.30.980.10">
    <property type="entry name" value="Threonyl-trna Synthetase, Chain A, domain 2"/>
    <property type="match status" value="1"/>
</dbReference>
<dbReference type="SUPFAM" id="SSF55186">
    <property type="entry name" value="ThrRS/AlaRS common domain"/>
    <property type="match status" value="1"/>
</dbReference>
<keyword evidence="14 17" id="KW-0030">Aminoacyl-tRNA synthetase</keyword>
<proteinExistence type="inferred from homology"/>
<evidence type="ECO:0000256" key="2">
    <source>
        <dbReference type="ARBA" id="ARBA00004496"/>
    </source>
</evidence>
<evidence type="ECO:0000256" key="3">
    <source>
        <dbReference type="ARBA" id="ARBA00008226"/>
    </source>
</evidence>
<dbReference type="SUPFAM" id="SSF50447">
    <property type="entry name" value="Translation proteins"/>
    <property type="match status" value="1"/>
</dbReference>
<dbReference type="InterPro" id="IPR018164">
    <property type="entry name" value="Ala-tRNA-synth_IIc_N"/>
</dbReference>
<dbReference type="SMART" id="SM00863">
    <property type="entry name" value="tRNA_SAD"/>
    <property type="match status" value="1"/>
</dbReference>
<dbReference type="EC" id="6.1.1.7" evidence="4"/>
<dbReference type="Gene3D" id="3.10.310.40">
    <property type="match status" value="1"/>
</dbReference>
<evidence type="ECO:0000256" key="13">
    <source>
        <dbReference type="ARBA" id="ARBA00022917"/>
    </source>
</evidence>
<dbReference type="InterPro" id="IPR003156">
    <property type="entry name" value="DHHA1_dom"/>
</dbReference>
<keyword evidence="13" id="KW-0648">Protein biosynthesis</keyword>
<dbReference type="InterPro" id="IPR018163">
    <property type="entry name" value="Thr/Ala-tRNA-synth_IIc_edit"/>
</dbReference>
<dbReference type="Gene3D" id="2.40.30.130">
    <property type="match status" value="1"/>
</dbReference>
<dbReference type="GO" id="GO:0004813">
    <property type="term" value="F:alanine-tRNA ligase activity"/>
    <property type="evidence" value="ECO:0007669"/>
    <property type="project" value="UniProtKB-EC"/>
</dbReference>
<keyword evidence="6" id="KW-0820">tRNA-binding</keyword>
<keyword evidence="11" id="KW-0067">ATP-binding</keyword>
<comment type="subcellular location">
    <subcellularLocation>
        <location evidence="2">Cytoplasm</location>
    </subcellularLocation>
</comment>
<evidence type="ECO:0000259" key="16">
    <source>
        <dbReference type="PROSITE" id="PS50860"/>
    </source>
</evidence>
<dbReference type="Pfam" id="PF01411">
    <property type="entry name" value="tRNA-synt_2c"/>
    <property type="match status" value="1"/>
</dbReference>
<dbReference type="Pfam" id="PF07973">
    <property type="entry name" value="tRNA_SAD"/>
    <property type="match status" value="1"/>
</dbReference>
<comment type="cofactor">
    <cofactor evidence="1">
        <name>Zn(2+)</name>
        <dbReference type="ChEBI" id="CHEBI:29105"/>
    </cofactor>
</comment>
<dbReference type="EMBL" id="FZOJ01000039">
    <property type="protein sequence ID" value="SNT09223.1"/>
    <property type="molecule type" value="Genomic_DNA"/>
</dbReference>
<accession>A0A239JV29</accession>
<evidence type="ECO:0000313" key="18">
    <source>
        <dbReference type="Proteomes" id="UP000198304"/>
    </source>
</evidence>
<organism evidence="17 18">
    <name type="scientific">Anaerovirgula multivorans</name>
    <dbReference type="NCBI Taxonomy" id="312168"/>
    <lineage>
        <taxon>Bacteria</taxon>
        <taxon>Bacillati</taxon>
        <taxon>Bacillota</taxon>
        <taxon>Clostridia</taxon>
        <taxon>Peptostreptococcales</taxon>
        <taxon>Natronincolaceae</taxon>
        <taxon>Anaerovirgula</taxon>
    </lineage>
</organism>
<dbReference type="FunFam" id="3.10.310.40:FF:000001">
    <property type="entry name" value="Alanine--tRNA ligase"/>
    <property type="match status" value="1"/>
</dbReference>
<evidence type="ECO:0000256" key="9">
    <source>
        <dbReference type="ARBA" id="ARBA00022741"/>
    </source>
</evidence>
<keyword evidence="8" id="KW-0479">Metal-binding</keyword>
<keyword evidence="18" id="KW-1185">Reference proteome</keyword>
<dbReference type="InterPro" id="IPR018165">
    <property type="entry name" value="Ala-tRNA-synth_IIc_core"/>
</dbReference>
<keyword evidence="12" id="KW-0694">RNA-binding</keyword>
<dbReference type="PROSITE" id="PS50860">
    <property type="entry name" value="AA_TRNA_LIGASE_II_ALA"/>
    <property type="match status" value="1"/>
</dbReference>
<dbReference type="GO" id="GO:0000049">
    <property type="term" value="F:tRNA binding"/>
    <property type="evidence" value="ECO:0007669"/>
    <property type="project" value="UniProtKB-KW"/>
</dbReference>
<dbReference type="GO" id="GO:0046872">
    <property type="term" value="F:metal ion binding"/>
    <property type="evidence" value="ECO:0007669"/>
    <property type="project" value="UniProtKB-KW"/>
</dbReference>
<dbReference type="RefSeq" id="WP_176431549.1">
    <property type="nucleotide sequence ID" value="NZ_FZOJ01000039.1"/>
</dbReference>
<dbReference type="InterPro" id="IPR051335">
    <property type="entry name" value="Alanyl-tRNA_Editing_Enzymes"/>
</dbReference>
<evidence type="ECO:0000256" key="5">
    <source>
        <dbReference type="ARBA" id="ARBA00017959"/>
    </source>
</evidence>
<evidence type="ECO:0000256" key="14">
    <source>
        <dbReference type="ARBA" id="ARBA00023146"/>
    </source>
</evidence>
<dbReference type="AlphaFoldDB" id="A0A239JV29"/>
<dbReference type="GO" id="GO:0002161">
    <property type="term" value="F:aminoacyl-tRNA deacylase activity"/>
    <property type="evidence" value="ECO:0007669"/>
    <property type="project" value="UniProtKB-ARBA"/>
</dbReference>
<feature type="domain" description="Alanyl-transfer RNA synthetases family profile" evidence="16">
    <location>
        <begin position="1"/>
        <end position="242"/>
    </location>
</feature>
<evidence type="ECO:0000256" key="7">
    <source>
        <dbReference type="ARBA" id="ARBA00022598"/>
    </source>
</evidence>
<keyword evidence="7" id="KW-0436">Ligase</keyword>